<reference evidence="2 3" key="1">
    <citation type="submission" date="2020-08" db="EMBL/GenBank/DDBJ databases">
        <title>Genomic Encyclopedia of Type Strains, Phase IV (KMG-IV): sequencing the most valuable type-strain genomes for metagenomic binning, comparative biology and taxonomic classification.</title>
        <authorList>
            <person name="Goeker M."/>
        </authorList>
    </citation>
    <scope>NUCLEOTIDE SEQUENCE [LARGE SCALE GENOMIC DNA]</scope>
    <source>
        <strain evidence="2 3">DSM 11590</strain>
    </source>
</reference>
<dbReference type="Pfam" id="PF00117">
    <property type="entry name" value="GATase"/>
    <property type="match status" value="1"/>
</dbReference>
<dbReference type="Gene3D" id="3.40.50.880">
    <property type="match status" value="1"/>
</dbReference>
<dbReference type="RefSeq" id="WP_184263269.1">
    <property type="nucleotide sequence ID" value="NZ_JACIIX010000006.1"/>
</dbReference>
<organism evidence="2 3">
    <name type="scientific">Novispirillum itersonii</name>
    <name type="common">Aquaspirillum itersonii</name>
    <dbReference type="NCBI Taxonomy" id="189"/>
    <lineage>
        <taxon>Bacteria</taxon>
        <taxon>Pseudomonadati</taxon>
        <taxon>Pseudomonadota</taxon>
        <taxon>Alphaproteobacteria</taxon>
        <taxon>Rhodospirillales</taxon>
        <taxon>Novispirillaceae</taxon>
        <taxon>Novispirillum</taxon>
    </lineage>
</organism>
<sequence>MLKTAVAIRHVGFEDLGTFAPVLAAAGYTVHYYDAGVDDLWTLDPVKTPLLIVLGGPVGVGDTAAYPVLAEEIALLRTRIQAGAPTLGICLGAQLMAAALGARVAPTGRKEIGFSALTLTDAGRYGPLRHLDGVPVLHWHGDMFDIPDGAVRLASTPLCANQAFAAGKNTLGLQFHPEADATRLEHWLIGHAAELAAAGIDPRDLREQAGWRGAALRQAGQAMLKEWLEGLDP</sequence>
<dbReference type="InterPro" id="IPR029062">
    <property type="entry name" value="Class_I_gatase-like"/>
</dbReference>
<accession>A0A7W9ZFB4</accession>
<name>A0A7W9ZFB4_NOVIT</name>
<feature type="domain" description="Glutamine amidotransferase" evidence="1">
    <location>
        <begin position="28"/>
        <end position="185"/>
    </location>
</feature>
<dbReference type="SUPFAM" id="SSF52317">
    <property type="entry name" value="Class I glutamine amidotransferase-like"/>
    <property type="match status" value="1"/>
</dbReference>
<dbReference type="InterPro" id="IPR017926">
    <property type="entry name" value="GATASE"/>
</dbReference>
<keyword evidence="3" id="KW-1185">Reference proteome</keyword>
<proteinExistence type="predicted"/>
<dbReference type="GO" id="GO:0003922">
    <property type="term" value="F:GMP synthase (glutamine-hydrolyzing) activity"/>
    <property type="evidence" value="ECO:0007669"/>
    <property type="project" value="UniProtKB-EC"/>
</dbReference>
<dbReference type="Proteomes" id="UP000544872">
    <property type="component" value="Unassembled WGS sequence"/>
</dbReference>
<evidence type="ECO:0000313" key="2">
    <source>
        <dbReference type="EMBL" id="MBB6210428.1"/>
    </source>
</evidence>
<dbReference type="InterPro" id="IPR044992">
    <property type="entry name" value="ChyE-like"/>
</dbReference>
<evidence type="ECO:0000259" key="1">
    <source>
        <dbReference type="Pfam" id="PF00117"/>
    </source>
</evidence>
<comment type="caution">
    <text evidence="2">The sequence shown here is derived from an EMBL/GenBank/DDBJ whole genome shotgun (WGS) entry which is preliminary data.</text>
</comment>
<dbReference type="AlphaFoldDB" id="A0A7W9ZFB4"/>
<dbReference type="PANTHER" id="PTHR42695">
    <property type="entry name" value="GLUTAMINE AMIDOTRANSFERASE YLR126C-RELATED"/>
    <property type="match status" value="1"/>
</dbReference>
<evidence type="ECO:0000313" key="3">
    <source>
        <dbReference type="Proteomes" id="UP000544872"/>
    </source>
</evidence>
<dbReference type="NCBIfam" id="NF005458">
    <property type="entry name" value="PRK07053.1"/>
    <property type="match status" value="1"/>
</dbReference>
<dbReference type="CDD" id="cd01741">
    <property type="entry name" value="GATase1_1"/>
    <property type="match status" value="1"/>
</dbReference>
<dbReference type="EC" id="6.3.5.2" evidence="2"/>
<protein>
    <submittedName>
        <fullName evidence="2">GMP synthase (Glutamine-hydrolyzing)</fullName>
        <ecNumber evidence="2">6.3.5.2</ecNumber>
    </submittedName>
</protein>
<dbReference type="PANTHER" id="PTHR42695:SF5">
    <property type="entry name" value="GLUTAMINE AMIDOTRANSFERASE YLR126C-RELATED"/>
    <property type="match status" value="1"/>
</dbReference>
<dbReference type="EMBL" id="JACIIX010000006">
    <property type="protein sequence ID" value="MBB6210428.1"/>
    <property type="molecule type" value="Genomic_DNA"/>
</dbReference>
<keyword evidence="2" id="KW-0436">Ligase</keyword>
<dbReference type="PROSITE" id="PS51273">
    <property type="entry name" value="GATASE_TYPE_1"/>
    <property type="match status" value="1"/>
</dbReference>
<gene>
    <name evidence="2" type="ORF">FHS48_001844</name>
</gene>
<dbReference type="GO" id="GO:0005829">
    <property type="term" value="C:cytosol"/>
    <property type="evidence" value="ECO:0007669"/>
    <property type="project" value="TreeGrafter"/>
</dbReference>